<dbReference type="GO" id="GO:0005262">
    <property type="term" value="F:calcium channel activity"/>
    <property type="evidence" value="ECO:0007669"/>
    <property type="project" value="TreeGrafter"/>
</dbReference>
<keyword evidence="3 5" id="KW-1133">Transmembrane helix</keyword>
<evidence type="ECO:0000256" key="5">
    <source>
        <dbReference type="SAM" id="Phobius"/>
    </source>
</evidence>
<dbReference type="InterPro" id="IPR004837">
    <property type="entry name" value="NaCa_Exmemb"/>
</dbReference>
<evidence type="ECO:0000256" key="1">
    <source>
        <dbReference type="ARBA" id="ARBA00004141"/>
    </source>
</evidence>
<dbReference type="PANTHER" id="PTHR10846:SF8">
    <property type="entry name" value="INNER MEMBRANE PROTEIN YRBG"/>
    <property type="match status" value="1"/>
</dbReference>
<evidence type="ECO:0000313" key="7">
    <source>
        <dbReference type="EMBL" id="MBC5688502.1"/>
    </source>
</evidence>
<dbReference type="InterPro" id="IPR044880">
    <property type="entry name" value="NCX_ion-bd_dom_sf"/>
</dbReference>
<dbReference type="GO" id="GO:0006874">
    <property type="term" value="P:intracellular calcium ion homeostasis"/>
    <property type="evidence" value="ECO:0007669"/>
    <property type="project" value="TreeGrafter"/>
</dbReference>
<accession>A0A923RRL5</accession>
<dbReference type="Gene3D" id="1.20.1420.30">
    <property type="entry name" value="NCX, central ion-binding region"/>
    <property type="match status" value="1"/>
</dbReference>
<dbReference type="PANTHER" id="PTHR10846">
    <property type="entry name" value="SODIUM/POTASSIUM/CALCIUM EXCHANGER"/>
    <property type="match status" value="1"/>
</dbReference>
<dbReference type="NCBIfam" id="TIGR00367">
    <property type="entry name" value="calcium/sodium antiporter"/>
    <property type="match status" value="1"/>
</dbReference>
<evidence type="ECO:0000256" key="4">
    <source>
        <dbReference type="ARBA" id="ARBA00023136"/>
    </source>
</evidence>
<dbReference type="GO" id="GO:0005886">
    <property type="term" value="C:plasma membrane"/>
    <property type="evidence" value="ECO:0007669"/>
    <property type="project" value="TreeGrafter"/>
</dbReference>
<dbReference type="Proteomes" id="UP000652477">
    <property type="component" value="Unassembled WGS sequence"/>
</dbReference>
<dbReference type="EMBL" id="JACOPF010000001">
    <property type="protein sequence ID" value="MBC5688502.1"/>
    <property type="molecule type" value="Genomic_DNA"/>
</dbReference>
<keyword evidence="2 5" id="KW-0812">Transmembrane</keyword>
<dbReference type="Pfam" id="PF01699">
    <property type="entry name" value="Na_Ca_ex"/>
    <property type="match status" value="2"/>
</dbReference>
<keyword evidence="8" id="KW-1185">Reference proteome</keyword>
<dbReference type="InterPro" id="IPR004481">
    <property type="entry name" value="K/Na/Ca-exchanger"/>
</dbReference>
<keyword evidence="4 5" id="KW-0472">Membrane</keyword>
<feature type="transmembrane region" description="Helical" evidence="5">
    <location>
        <begin position="60"/>
        <end position="82"/>
    </location>
</feature>
<proteinExistence type="predicted"/>
<dbReference type="AlphaFoldDB" id="A0A923RRL5"/>
<feature type="transmembrane region" description="Helical" evidence="5">
    <location>
        <begin position="159"/>
        <end position="177"/>
    </location>
</feature>
<reference evidence="7" key="1">
    <citation type="submission" date="2020-08" db="EMBL/GenBank/DDBJ databases">
        <title>Genome public.</title>
        <authorList>
            <person name="Liu C."/>
            <person name="Sun Q."/>
        </authorList>
    </citation>
    <scope>NUCLEOTIDE SEQUENCE</scope>
    <source>
        <strain evidence="7">NSJ-55</strain>
    </source>
</reference>
<evidence type="ECO:0000259" key="6">
    <source>
        <dbReference type="Pfam" id="PF01699"/>
    </source>
</evidence>
<comment type="caution">
    <text evidence="7">The sequence shown here is derived from an EMBL/GenBank/DDBJ whole genome shotgun (WGS) entry which is preliminary data.</text>
</comment>
<sequence>MGMVFLVWGSSLFVDSAVRIAKHFHVPEVLIGATIVSLGTTLPEVLFSVTASFKGLPDMALGNALGSILCNTGMIAGILLLLRPMEIKEGERQNLIWNAGILSAAFLIYAVSGFLFGGLPGVSGVVLFGLCIYYLWNIKKRMTKQEETFLEEPFQTSDWIRVVMEAVLIYIGASVLVDTGPQLAHRLGVPEVVIALVFVAAGTSLPELITSLIAIKKRHAALSLGNIIGADILNFVLVGGLSSLIHPIHYPDTVMRLDLPFVALVLVTLCLPAVLKKKTARGQGVLLVLFYIGYLLVLNRDYIL</sequence>
<evidence type="ECO:0000256" key="2">
    <source>
        <dbReference type="ARBA" id="ARBA00022692"/>
    </source>
</evidence>
<evidence type="ECO:0000256" key="3">
    <source>
        <dbReference type="ARBA" id="ARBA00022989"/>
    </source>
</evidence>
<evidence type="ECO:0000313" key="8">
    <source>
        <dbReference type="Proteomes" id="UP000652477"/>
    </source>
</evidence>
<feature type="transmembrane region" description="Helical" evidence="5">
    <location>
        <begin position="257"/>
        <end position="275"/>
    </location>
</feature>
<gene>
    <name evidence="7" type="ORF">H8S37_06100</name>
</gene>
<feature type="transmembrane region" description="Helical" evidence="5">
    <location>
        <begin position="94"/>
        <end position="115"/>
    </location>
</feature>
<feature type="domain" description="Sodium/calcium exchanger membrane region" evidence="6">
    <location>
        <begin position="160"/>
        <end position="297"/>
    </location>
</feature>
<dbReference type="GO" id="GO:0008273">
    <property type="term" value="F:calcium, potassium:sodium antiporter activity"/>
    <property type="evidence" value="ECO:0007669"/>
    <property type="project" value="TreeGrafter"/>
</dbReference>
<organism evidence="7 8">
    <name type="scientific">Mediterraneibacter hominis</name>
    <dbReference type="NCBI Taxonomy" id="2763054"/>
    <lineage>
        <taxon>Bacteria</taxon>
        <taxon>Bacillati</taxon>
        <taxon>Bacillota</taxon>
        <taxon>Clostridia</taxon>
        <taxon>Lachnospirales</taxon>
        <taxon>Lachnospiraceae</taxon>
        <taxon>Mediterraneibacter</taxon>
    </lineage>
</organism>
<comment type="subcellular location">
    <subcellularLocation>
        <location evidence="1">Membrane</location>
        <topology evidence="1">Multi-pass membrane protein</topology>
    </subcellularLocation>
</comment>
<feature type="transmembrane region" description="Helical" evidence="5">
    <location>
        <begin position="192"/>
        <end position="215"/>
    </location>
</feature>
<feature type="domain" description="Sodium/calcium exchanger membrane region" evidence="6">
    <location>
        <begin position="1"/>
        <end position="136"/>
    </location>
</feature>
<feature type="transmembrane region" description="Helical" evidence="5">
    <location>
        <begin position="284"/>
        <end position="303"/>
    </location>
</feature>
<protein>
    <submittedName>
        <fullName evidence="7">Calcium/sodium antiporter</fullName>
    </submittedName>
</protein>
<name>A0A923RRL5_9FIRM</name>
<feature type="transmembrane region" description="Helical" evidence="5">
    <location>
        <begin position="121"/>
        <end position="138"/>
    </location>
</feature>
<feature type="transmembrane region" description="Helical" evidence="5">
    <location>
        <begin position="227"/>
        <end position="245"/>
    </location>
</feature>